<accession>A0A974BIF1</accession>
<reference evidence="3" key="1">
    <citation type="submission" date="2020-07" db="EMBL/GenBank/DDBJ databases">
        <title>Genomic analysis of a strain of Sedimentibacter Hydroxybenzoicus DSM7310.</title>
        <authorList>
            <person name="Ma S."/>
        </authorList>
    </citation>
    <scope>NUCLEOTIDE SEQUENCE</scope>
    <source>
        <strain evidence="3">DSM 7310</strain>
    </source>
</reference>
<feature type="signal peptide" evidence="2">
    <location>
        <begin position="1"/>
        <end position="22"/>
    </location>
</feature>
<dbReference type="RefSeq" id="WP_179237112.1">
    <property type="nucleotide sequence ID" value="NZ_JACBNQ010000002.1"/>
</dbReference>
<protein>
    <recommendedName>
        <fullName evidence="5">DUF4340 domain-containing protein</fullName>
    </recommendedName>
</protein>
<feature type="region of interest" description="Disordered" evidence="1">
    <location>
        <begin position="160"/>
        <end position="187"/>
    </location>
</feature>
<organism evidence="3 4">
    <name type="scientific">Sedimentibacter hydroxybenzoicus DSM 7310</name>
    <dbReference type="NCBI Taxonomy" id="1123245"/>
    <lineage>
        <taxon>Bacteria</taxon>
        <taxon>Bacillati</taxon>
        <taxon>Bacillota</taxon>
        <taxon>Tissierellia</taxon>
        <taxon>Sedimentibacter</taxon>
    </lineage>
</organism>
<evidence type="ECO:0000313" key="4">
    <source>
        <dbReference type="Proteomes" id="UP000611629"/>
    </source>
</evidence>
<dbReference type="PROSITE" id="PS51257">
    <property type="entry name" value="PROKAR_LIPOPROTEIN"/>
    <property type="match status" value="1"/>
</dbReference>
<comment type="caution">
    <text evidence="3">The sequence shown here is derived from an EMBL/GenBank/DDBJ whole genome shotgun (WGS) entry which is preliminary data.</text>
</comment>
<keyword evidence="2" id="KW-0732">Signal</keyword>
<name>A0A974BIF1_SEDHY</name>
<evidence type="ECO:0000313" key="3">
    <source>
        <dbReference type="EMBL" id="NYB73436.1"/>
    </source>
</evidence>
<evidence type="ECO:0008006" key="5">
    <source>
        <dbReference type="Google" id="ProtNLM"/>
    </source>
</evidence>
<keyword evidence="4" id="KW-1185">Reference proteome</keyword>
<dbReference type="EMBL" id="JACBNQ010000002">
    <property type="protein sequence ID" value="NYB73436.1"/>
    <property type="molecule type" value="Genomic_DNA"/>
</dbReference>
<proteinExistence type="predicted"/>
<feature type="chain" id="PRO_5037790111" description="DUF4340 domain-containing protein" evidence="2">
    <location>
        <begin position="23"/>
        <end position="324"/>
    </location>
</feature>
<feature type="compositionally biased region" description="Polar residues" evidence="1">
    <location>
        <begin position="160"/>
        <end position="169"/>
    </location>
</feature>
<dbReference type="AlphaFoldDB" id="A0A974BIF1"/>
<gene>
    <name evidence="3" type="ORF">HZF24_04715</name>
</gene>
<sequence>MKKTISCLLAILMLTALVGCGAKEKIAEKAAEEFIEGIGGGNVDIDGDKFTIEGEDGGSITAGDNLPWPGDKMGDLPKPKATIAAVLNDDGEQQCTVTYEGMEKDDAEAYVEKLKALGYTGGMELSDADMIMTGGLNENGDAAEFIYNFSAKEGFISYTHQAQQPQTDGAQGDPASGDAEPQPSSPDQATELDIVVALPDGWKPVEGSVLEHQYMKNTAGFMIKTENFSGDTLDDVVSEALDIFGRQFDNFAVQGDVEDITISGLEAKKLTFTCEVSKMEMKYTSVYLFAEDETYALTFGDLADSFDSLAADYEAILNGIQFKQ</sequence>
<evidence type="ECO:0000256" key="2">
    <source>
        <dbReference type="SAM" id="SignalP"/>
    </source>
</evidence>
<evidence type="ECO:0000256" key="1">
    <source>
        <dbReference type="SAM" id="MobiDB-lite"/>
    </source>
</evidence>
<dbReference type="Proteomes" id="UP000611629">
    <property type="component" value="Unassembled WGS sequence"/>
</dbReference>
<dbReference type="Gene3D" id="3.40.1000.10">
    <property type="entry name" value="Mog1/PsbP, alpha/beta/alpha sandwich"/>
    <property type="match status" value="1"/>
</dbReference>